<feature type="transmembrane region" description="Helical" evidence="2">
    <location>
        <begin position="444"/>
        <end position="464"/>
    </location>
</feature>
<keyword evidence="2" id="KW-0812">Transmembrane</keyword>
<name>A0ABX1FEI7_9PSEU</name>
<reference evidence="4 5" key="1">
    <citation type="submission" date="2019-08" db="EMBL/GenBank/DDBJ databases">
        <title>Lentzea from Indian Himalayas.</title>
        <authorList>
            <person name="Mandal S."/>
            <person name="Mallick Gupta A."/>
            <person name="Maiti P.K."/>
            <person name="Sarkar J."/>
            <person name="Mandal S."/>
        </authorList>
    </citation>
    <scope>NUCLEOTIDE SEQUENCE [LARGE SCALE GENOMIC DNA]</scope>
    <source>
        <strain evidence="4 5">PSKA42</strain>
    </source>
</reference>
<dbReference type="InterPro" id="IPR035897">
    <property type="entry name" value="Toll_tir_struct_dom_sf"/>
</dbReference>
<feature type="region of interest" description="Disordered" evidence="1">
    <location>
        <begin position="361"/>
        <end position="385"/>
    </location>
</feature>
<accession>A0ABX1FEI7</accession>
<dbReference type="Proteomes" id="UP001515943">
    <property type="component" value="Unassembled WGS sequence"/>
</dbReference>
<dbReference type="PANTHER" id="PTHR47508:SF1">
    <property type="entry name" value="NON-SPECIFIC SERINE_THREONINE PROTEIN KINASE"/>
    <property type="match status" value="1"/>
</dbReference>
<dbReference type="SUPFAM" id="SSF52200">
    <property type="entry name" value="Toll/Interleukin receptor TIR domain"/>
    <property type="match status" value="1"/>
</dbReference>
<dbReference type="PANTHER" id="PTHR47508">
    <property type="entry name" value="SAM DOMAIN-CONTAINING PROTEIN-RELATED"/>
    <property type="match status" value="1"/>
</dbReference>
<comment type="caution">
    <text evidence="4">The sequence shown here is derived from an EMBL/GenBank/DDBJ whole genome shotgun (WGS) entry which is preliminary data.</text>
</comment>
<feature type="transmembrane region" description="Helical" evidence="2">
    <location>
        <begin position="387"/>
        <end position="405"/>
    </location>
</feature>
<organism evidence="4 5">
    <name type="scientific">Lentzea indica</name>
    <dbReference type="NCBI Taxonomy" id="2604800"/>
    <lineage>
        <taxon>Bacteria</taxon>
        <taxon>Bacillati</taxon>
        <taxon>Actinomycetota</taxon>
        <taxon>Actinomycetes</taxon>
        <taxon>Pseudonocardiales</taxon>
        <taxon>Pseudonocardiaceae</taxon>
        <taxon>Lentzea</taxon>
    </lineage>
</organism>
<gene>
    <name evidence="4" type="ORF">FXN61_09525</name>
</gene>
<dbReference type="PROSITE" id="PS50104">
    <property type="entry name" value="TIR"/>
    <property type="match status" value="1"/>
</dbReference>
<evidence type="ECO:0000256" key="1">
    <source>
        <dbReference type="SAM" id="MobiDB-lite"/>
    </source>
</evidence>
<dbReference type="InterPro" id="IPR000157">
    <property type="entry name" value="TIR_dom"/>
</dbReference>
<sequence length="468" mass="51530">MIFVSYTRNDEPIVQALREDLERLHWPVWMDHEIHGGEQWWREIIQTIQQTTVFLFALSDASWRSRPCQEELDYAKKLGIPVLPVQVGAVHNTRIPIMETQAIDYRERTPEAVLSLVAALSDLARRQVRLPDPLPDPPKVPFEYLYRMAERLGPKPIPADDQELLIGQFRSKLRNEDDAVARADIVKLLKELRGRRELTVGNAEEIDSLLETAEPLVAEPDDGATRLPPTDHWRKGRTDTEPLPRQIPEPKTPPLPPAAPPPRVRKSDPPVRPEPVHRWPVPEWVKTESVQAERTKAESVQAEPVNAEPVKQEPAAVQKDEPQGDAAPDWLRQLVANGPAEQSPPATAPAAPTQVWWGAPQQRETPAVQPESPQPESPRPESARPKGLAFASAVLGATGLPFLYFGPAEGSRDAARAGVVILLIVVVLGVSLALVSVTRKEQGARAAVAIAVAGLVGVVAYAALSGVF</sequence>
<dbReference type="Pfam" id="PF13676">
    <property type="entry name" value="TIR_2"/>
    <property type="match status" value="1"/>
</dbReference>
<evidence type="ECO:0000313" key="5">
    <source>
        <dbReference type="Proteomes" id="UP001515943"/>
    </source>
</evidence>
<feature type="compositionally biased region" description="Basic and acidic residues" evidence="1">
    <location>
        <begin position="229"/>
        <end position="242"/>
    </location>
</feature>
<keyword evidence="5" id="KW-1185">Reference proteome</keyword>
<feature type="compositionally biased region" description="Basic and acidic residues" evidence="1">
    <location>
        <begin position="265"/>
        <end position="277"/>
    </location>
</feature>
<proteinExistence type="predicted"/>
<feature type="compositionally biased region" description="Pro residues" evidence="1">
    <location>
        <begin position="245"/>
        <end position="262"/>
    </location>
</feature>
<dbReference type="EMBL" id="VSRL01000025">
    <property type="protein sequence ID" value="NKE57061.1"/>
    <property type="molecule type" value="Genomic_DNA"/>
</dbReference>
<feature type="transmembrane region" description="Helical" evidence="2">
    <location>
        <begin position="417"/>
        <end position="437"/>
    </location>
</feature>
<feature type="domain" description="TIR" evidence="3">
    <location>
        <begin position="1"/>
        <end position="177"/>
    </location>
</feature>
<keyword evidence="2" id="KW-0472">Membrane</keyword>
<dbReference type="Gene3D" id="3.40.50.10140">
    <property type="entry name" value="Toll/interleukin-1 receptor homology (TIR) domain"/>
    <property type="match status" value="1"/>
</dbReference>
<evidence type="ECO:0000256" key="2">
    <source>
        <dbReference type="SAM" id="Phobius"/>
    </source>
</evidence>
<evidence type="ECO:0000259" key="3">
    <source>
        <dbReference type="PROSITE" id="PS50104"/>
    </source>
</evidence>
<keyword evidence="2" id="KW-1133">Transmembrane helix</keyword>
<protein>
    <submittedName>
        <fullName evidence="4">TIR domain-containing protein</fullName>
    </submittedName>
</protein>
<evidence type="ECO:0000313" key="4">
    <source>
        <dbReference type="EMBL" id="NKE57061.1"/>
    </source>
</evidence>
<feature type="region of interest" description="Disordered" evidence="1">
    <location>
        <begin position="211"/>
        <end position="325"/>
    </location>
</feature>